<keyword evidence="2" id="KW-1185">Reference proteome</keyword>
<name>A0A220U861_9BACI</name>
<gene>
    <name evidence="1" type="ORF">CFK37_19410</name>
</gene>
<sequence>MTHINNIIDIDNKKLGVWIQGEGTPIIIQPGMVGSIMEWEDLATELNFQEVNNELFSIAKN</sequence>
<accession>A0A220U861</accession>
<dbReference type="AlphaFoldDB" id="A0A220U861"/>
<proteinExistence type="predicted"/>
<dbReference type="EMBL" id="CP022315">
    <property type="protein sequence ID" value="ASK64162.1"/>
    <property type="molecule type" value="Genomic_DNA"/>
</dbReference>
<organism evidence="1 2">
    <name type="scientific">Virgibacillus phasianinus</name>
    <dbReference type="NCBI Taxonomy" id="2017483"/>
    <lineage>
        <taxon>Bacteria</taxon>
        <taxon>Bacillati</taxon>
        <taxon>Bacillota</taxon>
        <taxon>Bacilli</taxon>
        <taxon>Bacillales</taxon>
        <taxon>Bacillaceae</taxon>
        <taxon>Virgibacillus</taxon>
    </lineage>
</organism>
<evidence type="ECO:0000313" key="2">
    <source>
        <dbReference type="Proteomes" id="UP000198312"/>
    </source>
</evidence>
<protein>
    <submittedName>
        <fullName evidence="1">Uncharacterized protein</fullName>
    </submittedName>
</protein>
<dbReference type="Proteomes" id="UP000198312">
    <property type="component" value="Chromosome"/>
</dbReference>
<evidence type="ECO:0000313" key="1">
    <source>
        <dbReference type="EMBL" id="ASK64162.1"/>
    </source>
</evidence>
<dbReference type="KEGG" id="vil:CFK37_19410"/>
<reference evidence="1 2" key="1">
    <citation type="submission" date="2017-07" db="EMBL/GenBank/DDBJ databases">
        <title>Virgibacillus sp. LM2416.</title>
        <authorList>
            <person name="Tak E.J."/>
            <person name="Bae J.-W."/>
        </authorList>
    </citation>
    <scope>NUCLEOTIDE SEQUENCE [LARGE SCALE GENOMIC DNA]</scope>
    <source>
        <strain evidence="1 2">LM2416</strain>
    </source>
</reference>